<evidence type="ECO:0000313" key="1">
    <source>
        <dbReference type="EMBL" id="KEO73743.1"/>
    </source>
</evidence>
<gene>
    <name evidence="1" type="ORF">EL17_09510</name>
</gene>
<reference evidence="1 2" key="1">
    <citation type="submission" date="2014-04" db="EMBL/GenBank/DDBJ databases">
        <title>Characterization and application of a salt tolerant electro-active bacterium.</title>
        <authorList>
            <person name="Yang L."/>
            <person name="Wei S."/>
            <person name="Tay Q.X.M."/>
        </authorList>
    </citation>
    <scope>NUCLEOTIDE SEQUENCE [LARGE SCALE GENOMIC DNA]</scope>
    <source>
        <strain evidence="1 2">LY1</strain>
    </source>
</reference>
<dbReference type="RefSeq" id="WP_035073624.1">
    <property type="nucleotide sequence ID" value="NZ_JMIH01000018.1"/>
</dbReference>
<dbReference type="InterPro" id="IPR044543">
    <property type="entry name" value="YHJQ-like"/>
</dbReference>
<dbReference type="InterPro" id="IPR005560">
    <property type="entry name" value="Csp_YhjQ"/>
</dbReference>
<sequence>MSYNKELIQKLAICAAACENCMDACLSEDDISMMVPCIRLDRDCAKICQLTASFISANSQHALHVLKECIEICGQCADECEKHEHEHCQQCAEACKACAEACRGYLVSKS</sequence>
<protein>
    <recommendedName>
        <fullName evidence="3">Ferredoxin</fullName>
    </recommendedName>
</protein>
<dbReference type="Proteomes" id="UP000027821">
    <property type="component" value="Unassembled WGS sequence"/>
</dbReference>
<dbReference type="PANTHER" id="PTHR37310">
    <property type="entry name" value="CYTOPLASMIC PROTEIN-RELATED"/>
    <property type="match status" value="1"/>
</dbReference>
<evidence type="ECO:0008006" key="3">
    <source>
        <dbReference type="Google" id="ProtNLM"/>
    </source>
</evidence>
<dbReference type="AlphaFoldDB" id="A0A074L1L1"/>
<proteinExistence type="predicted"/>
<keyword evidence="2" id="KW-1185">Reference proteome</keyword>
<dbReference type="STRING" id="1048983.EL17_09510"/>
<dbReference type="PANTHER" id="PTHR37310:SF1">
    <property type="entry name" value="CYTOPLASMIC PROTEIN"/>
    <property type="match status" value="1"/>
</dbReference>
<name>A0A074L1L1_9BACT</name>
<dbReference type="eggNOG" id="ENOG5032SB1">
    <property type="taxonomic scope" value="Bacteria"/>
</dbReference>
<dbReference type="CDD" id="cd08026">
    <property type="entry name" value="DUF326"/>
    <property type="match status" value="1"/>
</dbReference>
<dbReference type="EMBL" id="JMIH01000018">
    <property type="protein sequence ID" value="KEO73743.1"/>
    <property type="molecule type" value="Genomic_DNA"/>
</dbReference>
<dbReference type="Pfam" id="PF03860">
    <property type="entry name" value="Csp"/>
    <property type="match status" value="1"/>
</dbReference>
<evidence type="ECO:0000313" key="2">
    <source>
        <dbReference type="Proteomes" id="UP000027821"/>
    </source>
</evidence>
<accession>A0A074L1L1</accession>
<dbReference type="Gene3D" id="1.20.1270.360">
    <property type="match status" value="1"/>
</dbReference>
<dbReference type="OrthoDB" id="5396211at2"/>
<organism evidence="1 2">
    <name type="scientific">Anditalea andensis</name>
    <dbReference type="NCBI Taxonomy" id="1048983"/>
    <lineage>
        <taxon>Bacteria</taxon>
        <taxon>Pseudomonadati</taxon>
        <taxon>Bacteroidota</taxon>
        <taxon>Cytophagia</taxon>
        <taxon>Cytophagales</taxon>
        <taxon>Cytophagaceae</taxon>
        <taxon>Anditalea</taxon>
    </lineage>
</organism>
<comment type="caution">
    <text evidence="1">The sequence shown here is derived from an EMBL/GenBank/DDBJ whole genome shotgun (WGS) entry which is preliminary data.</text>
</comment>